<dbReference type="InterPro" id="IPR024747">
    <property type="entry name" value="Pyridox_Oxase-rel"/>
</dbReference>
<name>A0A371IMH3_9FIRM</name>
<dbReference type="EMBL" id="MBEW02000005">
    <property type="protein sequence ID" value="RDY21677.1"/>
    <property type="molecule type" value="Genomic_DNA"/>
</dbReference>
<evidence type="ECO:0000313" key="3">
    <source>
        <dbReference type="Proteomes" id="UP000093352"/>
    </source>
</evidence>
<reference evidence="2 4" key="3">
    <citation type="submission" date="2019-07" db="EMBL/GenBank/DDBJ databases">
        <title>Criibacterium bergeronii gen. nov., sp. nov. isolated from human clinical samples.</title>
        <authorList>
            <person name="Maheux A.F."/>
            <person name="Boudreau D.K."/>
            <person name="Berube E."/>
            <person name="Brodeur S."/>
            <person name="Bernard K.A."/>
            <person name="Abed J.Y."/>
            <person name="Ducrey E."/>
            <person name="Guay E.F."/>
            <person name="Raymond F."/>
            <person name="Corbeil J."/>
            <person name="Domingo M.-C."/>
            <person name="Roy P.H."/>
            <person name="Boissinot M."/>
            <person name="Tocheva E.I."/>
            <person name="Omar R.F."/>
        </authorList>
    </citation>
    <scope>NUCLEOTIDE SEQUENCE [LARGE SCALE GENOMIC DNA]</scope>
    <source>
        <strain evidence="2 4">CCRI-24246</strain>
    </source>
</reference>
<dbReference type="EMBL" id="VJXW01000001">
    <property type="protein sequence ID" value="TRW28585.1"/>
    <property type="molecule type" value="Genomic_DNA"/>
</dbReference>
<dbReference type="AlphaFoldDB" id="A0A371IMH3"/>
<dbReference type="SUPFAM" id="SSF50475">
    <property type="entry name" value="FMN-binding split barrel"/>
    <property type="match status" value="1"/>
</dbReference>
<reference evidence="1" key="2">
    <citation type="submission" date="2018-07" db="EMBL/GenBank/DDBJ databases">
        <authorList>
            <person name="Quirk P.G."/>
            <person name="Krulwich T.A."/>
        </authorList>
    </citation>
    <scope>NUCLEOTIDE SEQUENCE</scope>
    <source>
        <strain evidence="1">CCRI-22567</strain>
    </source>
</reference>
<dbReference type="InterPro" id="IPR012349">
    <property type="entry name" value="Split_barrel_FMN-bd"/>
</dbReference>
<dbReference type="Gene3D" id="2.30.110.10">
    <property type="entry name" value="Electron Transport, Fmn-binding Protein, Chain A"/>
    <property type="match status" value="1"/>
</dbReference>
<evidence type="ECO:0000313" key="4">
    <source>
        <dbReference type="Proteomes" id="UP000319424"/>
    </source>
</evidence>
<proteinExistence type="predicted"/>
<dbReference type="STRING" id="1871336.BBG48_06155"/>
<dbReference type="OrthoDB" id="9794935at2"/>
<dbReference type="Proteomes" id="UP000319424">
    <property type="component" value="Unassembled WGS sequence"/>
</dbReference>
<sequence>MFREMRRINQQISNEDCISLLKLQKRGVLSVIGDDGYPYGIPIDHYYDEEKNKLYFHCAKEGHKIDAIKKCNKVCYCTYDEGYLIEGEWPLHIKSVIIFGKAKEIVDIDIIIDVLKKLSDKFTDDEEFVKGALERSLKRVACFEVEIEHMSGKLVKES</sequence>
<dbReference type="Pfam" id="PF12900">
    <property type="entry name" value="Pyridox_ox_2"/>
    <property type="match status" value="1"/>
</dbReference>
<accession>A0A371IMH3</accession>
<organism evidence="1 3">
    <name type="scientific">Criibacterium bergeronii</name>
    <dbReference type="NCBI Taxonomy" id="1871336"/>
    <lineage>
        <taxon>Bacteria</taxon>
        <taxon>Bacillati</taxon>
        <taxon>Bacillota</taxon>
        <taxon>Clostridia</taxon>
        <taxon>Peptostreptococcales</taxon>
        <taxon>Filifactoraceae</taxon>
        <taxon>Criibacterium</taxon>
    </lineage>
</organism>
<evidence type="ECO:0000313" key="1">
    <source>
        <dbReference type="EMBL" id="RDY21677.1"/>
    </source>
</evidence>
<evidence type="ECO:0000313" key="2">
    <source>
        <dbReference type="EMBL" id="TRW28585.1"/>
    </source>
</evidence>
<protein>
    <submittedName>
        <fullName evidence="1">Pyridoxamine 5'-phosphate oxidase family protein</fullName>
    </submittedName>
</protein>
<comment type="caution">
    <text evidence="1">The sequence shown here is derived from an EMBL/GenBank/DDBJ whole genome shotgun (WGS) entry which is preliminary data.</text>
</comment>
<gene>
    <name evidence="1" type="ORF">BBG48_003590</name>
    <name evidence="2" type="ORF">FL857_00425</name>
</gene>
<dbReference type="Proteomes" id="UP000093352">
    <property type="component" value="Unassembled WGS sequence"/>
</dbReference>
<keyword evidence="3" id="KW-1185">Reference proteome</keyword>
<dbReference type="PANTHER" id="PTHR34071">
    <property type="entry name" value="5-NITROIMIDAZOLE ANTIBIOTICS RESISTANCE PROTEIN, NIMA-FAMILY-RELATED PROTEIN-RELATED"/>
    <property type="match status" value="1"/>
</dbReference>
<dbReference type="RefSeq" id="WP_068912006.1">
    <property type="nucleotide sequence ID" value="NZ_MBEW02000005.1"/>
</dbReference>
<reference evidence="1 3" key="1">
    <citation type="journal article" date="2016" name="Genome Announc.">
        <title>Draft Genome Sequence of Criibacterium bergeronii gen. nov., sp. nov., Strain CCRI-22567T, Isolated from a Vaginal Sample from a Woman with Bacterial Vaginosis.</title>
        <authorList>
            <person name="Maheux A.F."/>
            <person name="Berube E."/>
            <person name="Boudreau D.K."/>
            <person name="Raymond F."/>
            <person name="Corbeil J."/>
            <person name="Roy P.H."/>
            <person name="Boissinot M."/>
            <person name="Omar R.F."/>
        </authorList>
    </citation>
    <scope>NUCLEOTIDE SEQUENCE [LARGE SCALE GENOMIC DNA]</scope>
    <source>
        <strain evidence="1 3">CCRI-22567</strain>
    </source>
</reference>
<dbReference type="PANTHER" id="PTHR34071:SF2">
    <property type="entry name" value="FLAVIN-NUCLEOTIDE-BINDING PROTEIN"/>
    <property type="match status" value="1"/>
</dbReference>